<accession>A0A250IJI9</accession>
<reference evidence="1 2" key="1">
    <citation type="submission" date="2017-06" db="EMBL/GenBank/DDBJ databases">
        <authorList>
            <person name="Kim H.J."/>
            <person name="Triplett B.A."/>
        </authorList>
    </citation>
    <scope>NUCLEOTIDE SEQUENCE [LARGE SCALE GENOMIC DNA]</scope>
    <source>
        <strain evidence="1 2">DSM 14713</strain>
    </source>
</reference>
<gene>
    <name evidence="1" type="ORF">MEBOL_004891</name>
</gene>
<dbReference type="AlphaFoldDB" id="A0A250IJI9"/>
<keyword evidence="2" id="KW-1185">Reference proteome</keyword>
<evidence type="ECO:0000313" key="1">
    <source>
        <dbReference type="EMBL" id="ATB31428.1"/>
    </source>
</evidence>
<dbReference type="EMBL" id="CP022163">
    <property type="protein sequence ID" value="ATB31428.1"/>
    <property type="molecule type" value="Genomic_DNA"/>
</dbReference>
<dbReference type="RefSeq" id="WP_170115583.1">
    <property type="nucleotide sequence ID" value="NZ_CP022163.1"/>
</dbReference>
<proteinExistence type="predicted"/>
<sequence>MNAEPKTVQPMSPPAEAAVTTLFLKPTYGITVQRNTLAVSVMAHPEEVRAPRPHARG</sequence>
<name>A0A250IJI9_9BACT</name>
<dbReference type="Proteomes" id="UP000217289">
    <property type="component" value="Chromosome"/>
</dbReference>
<protein>
    <submittedName>
        <fullName evidence="1">Uncharacterized protein</fullName>
    </submittedName>
</protein>
<organism evidence="1 2">
    <name type="scientific">Melittangium boletus DSM 14713</name>
    <dbReference type="NCBI Taxonomy" id="1294270"/>
    <lineage>
        <taxon>Bacteria</taxon>
        <taxon>Pseudomonadati</taxon>
        <taxon>Myxococcota</taxon>
        <taxon>Myxococcia</taxon>
        <taxon>Myxococcales</taxon>
        <taxon>Cystobacterineae</taxon>
        <taxon>Archangiaceae</taxon>
        <taxon>Melittangium</taxon>
    </lineage>
</organism>
<dbReference type="KEGG" id="mbd:MEBOL_004891"/>
<evidence type="ECO:0000313" key="2">
    <source>
        <dbReference type="Proteomes" id="UP000217289"/>
    </source>
</evidence>